<accession>A0ABT6YI75</accession>
<protein>
    <recommendedName>
        <fullName evidence="4">ABC transporter permease</fullName>
    </recommendedName>
</protein>
<dbReference type="RefSeq" id="WP_283368606.1">
    <property type="nucleotide sequence ID" value="NZ_JASHID010000002.1"/>
</dbReference>
<feature type="transmembrane region" description="Helical" evidence="1">
    <location>
        <begin position="220"/>
        <end position="239"/>
    </location>
</feature>
<gene>
    <name evidence="2" type="ORF">QM480_03115</name>
</gene>
<evidence type="ECO:0000313" key="2">
    <source>
        <dbReference type="EMBL" id="MDI9863299.1"/>
    </source>
</evidence>
<feature type="transmembrane region" description="Helical" evidence="1">
    <location>
        <begin position="155"/>
        <end position="176"/>
    </location>
</feature>
<keyword evidence="3" id="KW-1185">Reference proteome</keyword>
<keyword evidence="1" id="KW-1133">Transmembrane helix</keyword>
<feature type="transmembrane region" description="Helical" evidence="1">
    <location>
        <begin position="287"/>
        <end position="306"/>
    </location>
</feature>
<keyword evidence="1" id="KW-0812">Transmembrane</keyword>
<dbReference type="EMBL" id="JASHID010000002">
    <property type="protein sequence ID" value="MDI9863299.1"/>
    <property type="molecule type" value="Genomic_DNA"/>
</dbReference>
<feature type="transmembrane region" description="Helical" evidence="1">
    <location>
        <begin position="512"/>
        <end position="532"/>
    </location>
</feature>
<evidence type="ECO:0000256" key="1">
    <source>
        <dbReference type="SAM" id="Phobius"/>
    </source>
</evidence>
<feature type="transmembrane region" description="Helical" evidence="1">
    <location>
        <begin position="538"/>
        <end position="557"/>
    </location>
</feature>
<sequence>MVKFILYFLDKFRWFFINIGVDYTSLRAILEVKLLIETRGFWIKNPRSTETAESPEETEGLLIEPEIEEESNHRTFLKTSIIQAVFSFLYAIVIFSVKQTVFNMMLMCFTYMMFMICFNMLADFAEVLFDSQDNSTLLSRPVDPKTIWISRLLHLLIFLGLLTFANAIGLAIVLALKMGFVVGMLFLIGVSFLCLISVFISSGLYIFLSKLVNPERFKDIIIYVQIFFTLSLSIGYQFISGQSKISVEDIFQPSSVKFWHYFAPPAWYAHILDSYVYHVKDWHHLNFIFLGVFFPILAMVLINKYLAPFFANRLTSIQYFATVDTKASSAKSLIREFFDKIHQLFKHSILEKSAFELVWTIVTRDRRFKLRAYPSLGLLILFTIRYYNDTLTVDINRLMILYYTTFTLSMIVQQIFLSDNWKASWIYQIMPIENPGELLVGAYRSVIIRFIVPLYILITTIMLLKEGVDCLKDVYLNISVTLLYIAISVFKESFRLPFSVEASNSNAKGNNWIRFFNLIFVMPLIGLIHYYIAKTLVGTLVISTAFSIIAIILFQQYKFISWERIRHS</sequence>
<organism evidence="2 3">
    <name type="scientific">Flectobacillus longus</name>
    <dbReference type="NCBI Taxonomy" id="2984207"/>
    <lineage>
        <taxon>Bacteria</taxon>
        <taxon>Pseudomonadati</taxon>
        <taxon>Bacteroidota</taxon>
        <taxon>Cytophagia</taxon>
        <taxon>Cytophagales</taxon>
        <taxon>Flectobacillaceae</taxon>
        <taxon>Flectobacillus</taxon>
    </lineage>
</organism>
<comment type="caution">
    <text evidence="2">The sequence shown here is derived from an EMBL/GenBank/DDBJ whole genome shotgun (WGS) entry which is preliminary data.</text>
</comment>
<feature type="transmembrane region" description="Helical" evidence="1">
    <location>
        <begin position="370"/>
        <end position="388"/>
    </location>
</feature>
<name>A0ABT6YI75_9BACT</name>
<keyword evidence="1" id="KW-0472">Membrane</keyword>
<dbReference type="Proteomes" id="UP001236569">
    <property type="component" value="Unassembled WGS sequence"/>
</dbReference>
<feature type="transmembrane region" description="Helical" evidence="1">
    <location>
        <begin position="474"/>
        <end position="491"/>
    </location>
</feature>
<evidence type="ECO:0008006" key="4">
    <source>
        <dbReference type="Google" id="ProtNLM"/>
    </source>
</evidence>
<feature type="transmembrane region" description="Helical" evidence="1">
    <location>
        <begin position="182"/>
        <end position="208"/>
    </location>
</feature>
<evidence type="ECO:0000313" key="3">
    <source>
        <dbReference type="Proteomes" id="UP001236569"/>
    </source>
</evidence>
<feature type="transmembrane region" description="Helical" evidence="1">
    <location>
        <begin position="76"/>
        <end position="95"/>
    </location>
</feature>
<feature type="transmembrane region" description="Helical" evidence="1">
    <location>
        <begin position="438"/>
        <end position="462"/>
    </location>
</feature>
<reference evidence="2 3" key="1">
    <citation type="submission" date="2023-05" db="EMBL/GenBank/DDBJ databases">
        <title>Novel species of genus Flectobacillus isolated from stream in China.</title>
        <authorList>
            <person name="Lu H."/>
        </authorList>
    </citation>
    <scope>NUCLEOTIDE SEQUENCE [LARGE SCALE GENOMIC DNA]</scope>
    <source>
        <strain evidence="2 3">DC10W</strain>
    </source>
</reference>
<feature type="transmembrane region" description="Helical" evidence="1">
    <location>
        <begin position="400"/>
        <end position="417"/>
    </location>
</feature>
<proteinExistence type="predicted"/>